<evidence type="ECO:0000256" key="5">
    <source>
        <dbReference type="ARBA" id="ARBA00023012"/>
    </source>
</evidence>
<dbReference type="CDD" id="cd16917">
    <property type="entry name" value="HATPase_UhpB-NarQ-NarX-like"/>
    <property type="match status" value="1"/>
</dbReference>
<keyword evidence="3" id="KW-0808">Transferase</keyword>
<dbReference type="InterPro" id="IPR036890">
    <property type="entry name" value="HATPase_C_sf"/>
</dbReference>
<keyword evidence="4" id="KW-0418">Kinase</keyword>
<keyword evidence="7" id="KW-0472">Membrane</keyword>
<evidence type="ECO:0000256" key="7">
    <source>
        <dbReference type="SAM" id="Phobius"/>
    </source>
</evidence>
<dbReference type="Gene3D" id="3.30.565.10">
    <property type="entry name" value="Histidine kinase-like ATPase, C-terminal domain"/>
    <property type="match status" value="1"/>
</dbReference>
<organism evidence="9 10">
    <name type="scientific">Dictyobacter aurantiacus</name>
    <dbReference type="NCBI Taxonomy" id="1936993"/>
    <lineage>
        <taxon>Bacteria</taxon>
        <taxon>Bacillati</taxon>
        <taxon>Chloroflexota</taxon>
        <taxon>Ktedonobacteria</taxon>
        <taxon>Ktedonobacterales</taxon>
        <taxon>Dictyobacteraceae</taxon>
        <taxon>Dictyobacter</taxon>
    </lineage>
</organism>
<dbReference type="GO" id="GO:0046983">
    <property type="term" value="F:protein dimerization activity"/>
    <property type="evidence" value="ECO:0007669"/>
    <property type="project" value="InterPro"/>
</dbReference>
<dbReference type="InterPro" id="IPR003594">
    <property type="entry name" value="HATPase_dom"/>
</dbReference>
<dbReference type="EMBL" id="BIFQ01000001">
    <property type="protein sequence ID" value="GCE05918.1"/>
    <property type="molecule type" value="Genomic_DNA"/>
</dbReference>
<evidence type="ECO:0000256" key="2">
    <source>
        <dbReference type="ARBA" id="ARBA00022553"/>
    </source>
</evidence>
<dbReference type="PANTHER" id="PTHR24421:SF61">
    <property type="entry name" value="OXYGEN SENSOR HISTIDINE KINASE NREB"/>
    <property type="match status" value="1"/>
</dbReference>
<dbReference type="PROSITE" id="PS50885">
    <property type="entry name" value="HAMP"/>
    <property type="match status" value="1"/>
</dbReference>
<protein>
    <recommendedName>
        <fullName evidence="8">HAMP domain-containing protein</fullName>
    </recommendedName>
</protein>
<dbReference type="AlphaFoldDB" id="A0A401ZGV3"/>
<gene>
    <name evidence="9" type="ORF">KDAU_32470</name>
</gene>
<name>A0A401ZGV3_9CHLR</name>
<dbReference type="Gene3D" id="6.10.340.10">
    <property type="match status" value="1"/>
</dbReference>
<keyword evidence="7" id="KW-1133">Transmembrane helix</keyword>
<evidence type="ECO:0000256" key="6">
    <source>
        <dbReference type="SAM" id="Coils"/>
    </source>
</evidence>
<dbReference type="InterPro" id="IPR050482">
    <property type="entry name" value="Sensor_HK_TwoCompSys"/>
</dbReference>
<dbReference type="Pfam" id="PF07730">
    <property type="entry name" value="HisKA_3"/>
    <property type="match status" value="1"/>
</dbReference>
<dbReference type="OrthoDB" id="9781904at2"/>
<keyword evidence="2" id="KW-0597">Phosphoprotein</keyword>
<dbReference type="Pfam" id="PF02518">
    <property type="entry name" value="HATPase_c"/>
    <property type="match status" value="1"/>
</dbReference>
<proteinExistence type="predicted"/>
<dbReference type="Pfam" id="PF00672">
    <property type="entry name" value="HAMP"/>
    <property type="match status" value="1"/>
</dbReference>
<dbReference type="SUPFAM" id="SSF158472">
    <property type="entry name" value="HAMP domain-like"/>
    <property type="match status" value="1"/>
</dbReference>
<reference evidence="10" key="1">
    <citation type="submission" date="2018-12" db="EMBL/GenBank/DDBJ databases">
        <title>Tengunoibacter tsumagoiensis gen. nov., sp. nov., Dictyobacter kobayashii sp. nov., D. alpinus sp. nov., and D. joshuensis sp. nov. and description of Dictyobacteraceae fam. nov. within the order Ktedonobacterales isolated from Tengu-no-mugimeshi.</title>
        <authorList>
            <person name="Wang C.M."/>
            <person name="Zheng Y."/>
            <person name="Sakai Y."/>
            <person name="Toyoda A."/>
            <person name="Minakuchi Y."/>
            <person name="Abe K."/>
            <person name="Yokota A."/>
            <person name="Yabe S."/>
        </authorList>
    </citation>
    <scope>NUCLEOTIDE SEQUENCE [LARGE SCALE GENOMIC DNA]</scope>
    <source>
        <strain evidence="10">S-27</strain>
    </source>
</reference>
<keyword evidence="5" id="KW-0902">Two-component regulatory system</keyword>
<keyword evidence="7" id="KW-0812">Transmembrane</keyword>
<dbReference type="SMART" id="SM00387">
    <property type="entry name" value="HATPase_c"/>
    <property type="match status" value="1"/>
</dbReference>
<evidence type="ECO:0000313" key="10">
    <source>
        <dbReference type="Proteomes" id="UP000287224"/>
    </source>
</evidence>
<feature type="transmembrane region" description="Helical" evidence="7">
    <location>
        <begin position="233"/>
        <end position="256"/>
    </location>
</feature>
<dbReference type="PANTHER" id="PTHR24421">
    <property type="entry name" value="NITRATE/NITRITE SENSOR PROTEIN NARX-RELATED"/>
    <property type="match status" value="1"/>
</dbReference>
<dbReference type="Proteomes" id="UP000287224">
    <property type="component" value="Unassembled WGS sequence"/>
</dbReference>
<feature type="coiled-coil region" evidence="6">
    <location>
        <begin position="283"/>
        <end position="320"/>
    </location>
</feature>
<evidence type="ECO:0000256" key="1">
    <source>
        <dbReference type="ARBA" id="ARBA00004370"/>
    </source>
</evidence>
<evidence type="ECO:0000313" key="9">
    <source>
        <dbReference type="EMBL" id="GCE05918.1"/>
    </source>
</evidence>
<feature type="transmembrane region" description="Helical" evidence="7">
    <location>
        <begin position="20"/>
        <end position="40"/>
    </location>
</feature>
<dbReference type="CDD" id="cd06225">
    <property type="entry name" value="HAMP"/>
    <property type="match status" value="1"/>
</dbReference>
<accession>A0A401ZGV3</accession>
<dbReference type="InterPro" id="IPR003660">
    <property type="entry name" value="HAMP_dom"/>
</dbReference>
<evidence type="ECO:0000259" key="8">
    <source>
        <dbReference type="PROSITE" id="PS50885"/>
    </source>
</evidence>
<dbReference type="GO" id="GO:0000155">
    <property type="term" value="F:phosphorelay sensor kinase activity"/>
    <property type="evidence" value="ECO:0007669"/>
    <property type="project" value="InterPro"/>
</dbReference>
<keyword evidence="6" id="KW-0175">Coiled coil</keyword>
<keyword evidence="10" id="KW-1185">Reference proteome</keyword>
<comment type="subcellular location">
    <subcellularLocation>
        <location evidence="1">Membrane</location>
    </subcellularLocation>
</comment>
<feature type="domain" description="HAMP" evidence="8">
    <location>
        <begin position="257"/>
        <end position="309"/>
    </location>
</feature>
<dbReference type="InterPro" id="IPR011712">
    <property type="entry name" value="Sig_transdc_His_kin_sub3_dim/P"/>
</dbReference>
<dbReference type="GO" id="GO:0016020">
    <property type="term" value="C:membrane"/>
    <property type="evidence" value="ECO:0007669"/>
    <property type="project" value="UniProtKB-SubCell"/>
</dbReference>
<evidence type="ECO:0000256" key="4">
    <source>
        <dbReference type="ARBA" id="ARBA00022777"/>
    </source>
</evidence>
<sequence length="535" mass="57879">MHRLFRPFHKLQWQLSLSYLLVIVIAIPILSGAGLALVALTPAPTPAQRLVRLLTHEVVPLVPRSLDSQNATARTRLNAWAINFVLNQRPVKQGTGPQVPQLNASEILALAILDHAGRIAGSDPSLPSHDAAIDPSSLAFFLQKMHINGPASQQVIRAAFADPQNQADLVTTLPDGQTLAAVPLFDTHQSVSGVLFVCVRGLRSDPQTTGILDKLSAWLPGSGSYTGNGLPRLLFYALLLLLVFSIIGTLFGIGIARRITGRLQRITVAAHAWSEGDFQVHVLDHASDELGQLSRDLNQMARQIENLLATRQQLAQVEERQRVARDLHDSVKQQAFALTLLIGTAQSRLPDDPLLARGQLQRAGELADQIRQELTAILQQLRPVALIGQHLQAALRDYVHQWSSQTGIGCEFEASDLPIGSEGSALRPEVEEALFRVVQEALANVARHSQASQARVHLEQGCDQVCLRVADNGKGFLAAQTAGDGHGLANMRARVEALGGTLLIKSAPGETIVTGCIPPGEDTQGLTDKRKREVV</sequence>
<dbReference type="SUPFAM" id="SSF55874">
    <property type="entry name" value="ATPase domain of HSP90 chaperone/DNA topoisomerase II/histidine kinase"/>
    <property type="match status" value="1"/>
</dbReference>
<dbReference type="RefSeq" id="WP_126596923.1">
    <property type="nucleotide sequence ID" value="NZ_BIFQ01000001.1"/>
</dbReference>
<comment type="caution">
    <text evidence="9">The sequence shown here is derived from an EMBL/GenBank/DDBJ whole genome shotgun (WGS) entry which is preliminary data.</text>
</comment>
<dbReference type="Gene3D" id="1.20.5.1930">
    <property type="match status" value="1"/>
</dbReference>
<dbReference type="SMART" id="SM00304">
    <property type="entry name" value="HAMP"/>
    <property type="match status" value="1"/>
</dbReference>
<evidence type="ECO:0000256" key="3">
    <source>
        <dbReference type="ARBA" id="ARBA00022679"/>
    </source>
</evidence>